<dbReference type="SMART" id="SM00195">
    <property type="entry name" value="DSPc"/>
    <property type="match status" value="1"/>
</dbReference>
<dbReference type="PROSITE" id="PS50056">
    <property type="entry name" value="TYR_PHOSPHATASE_2"/>
    <property type="match status" value="1"/>
</dbReference>
<dbReference type="EC" id="3.1.3.48" evidence="2"/>
<dbReference type="Pfam" id="PF00782">
    <property type="entry name" value="DSPc"/>
    <property type="match status" value="1"/>
</dbReference>
<dbReference type="GO" id="GO:0004725">
    <property type="term" value="F:protein tyrosine phosphatase activity"/>
    <property type="evidence" value="ECO:0007669"/>
    <property type="project" value="UniProtKB-EC"/>
</dbReference>
<evidence type="ECO:0000256" key="2">
    <source>
        <dbReference type="ARBA" id="ARBA00013064"/>
    </source>
</evidence>
<comment type="similarity">
    <text evidence="1">Belongs to the protein-tyrosine phosphatase family. Non-receptor class dual specificity subfamily.</text>
</comment>
<dbReference type="PANTHER" id="PTHR10159:SF530">
    <property type="entry name" value="DUAL SPECIFICITY PROTEIN PHOSPHATASE DDB_G0271350-RELATED"/>
    <property type="match status" value="1"/>
</dbReference>
<dbReference type="EMBL" id="HG529685">
    <property type="protein sequence ID" value="CDI56415.1"/>
    <property type="molecule type" value="Genomic_DNA"/>
</dbReference>
<sequence>MRKRRLSEIVTDVIRAQKSRHIQRSPTCCAYTTIGLGQSQQAEDGVRADVHIMAAGAAVPPLDDLFRSNVTTDTFPFRNEPGLSRRSSIKSKCDLSVTLPSPTANQALAQTLAAVSPHLTHFGQDGSHTSHSPGVFFLLRSNADPLKDGLTPTSPISSERVQSSASFTSKMQSFSVSAEEEKNASSAAPQRYNNLLPYHDNTTHNSPVLISQQLTASPSPFNGGMESRSSRPTRVGRPILTRLNTSEMLRTRTTTSLGVDPTHSMVTRKSPTAMKLQLDTSVPRRSATLSSYPHSDRSKQNTLLHPSLPLFTPPTPVRGLFRAEDHRVASPPASDSAPKGSEPANVRRSDASSHDPSLARSNFGFQDLDFEVSTILPDFLHLGSNVQSEQDVADLQALGVRRILNVAFEIDELGPLKLRDRFSHYLKLPMLDSVEAKGVQECIQKACFFLDDARLRSEPVYVHCRAGKSRSVTIVIAYLIHALGWTLQQSYSYVAEKRTAICPNIGFVAELMRYEEKELNLDRSTGIHGDLAAS</sequence>
<keyword evidence="8" id="KW-0418">Kinase</keyword>
<organism evidence="8">
    <name type="scientific">Melanopsichium pennsylvanicum 4</name>
    <dbReference type="NCBI Taxonomy" id="1398559"/>
    <lineage>
        <taxon>Eukaryota</taxon>
        <taxon>Fungi</taxon>
        <taxon>Dikarya</taxon>
        <taxon>Basidiomycota</taxon>
        <taxon>Ustilaginomycotina</taxon>
        <taxon>Ustilaginomycetes</taxon>
        <taxon>Ustilaginales</taxon>
        <taxon>Ustilaginaceae</taxon>
        <taxon>Melanopsichium</taxon>
    </lineage>
</organism>
<reference evidence="8" key="1">
    <citation type="journal article" date="2014" name="Genome Biol. Evol.">
        <title>Gene Loss Rather Than Gene Gain Is Associated with a Host Jump from Monocots to Dicots in the Smut Fungus Melanopsichium pennsylvanicum.</title>
        <authorList>
            <person name="Sharma R."/>
            <person name="Mishra B."/>
            <person name="Runge F."/>
            <person name="Thines M."/>
        </authorList>
    </citation>
    <scope>NUCLEOTIDE SEQUENCE</scope>
    <source>
        <strain evidence="8">4</strain>
    </source>
</reference>
<evidence type="ECO:0000313" key="8">
    <source>
        <dbReference type="EMBL" id="CDI56415.1"/>
    </source>
</evidence>
<evidence type="ECO:0000259" key="7">
    <source>
        <dbReference type="PROSITE" id="PS50056"/>
    </source>
</evidence>
<dbReference type="InterPro" id="IPR020422">
    <property type="entry name" value="TYR_PHOSPHATASE_DUAL_dom"/>
</dbReference>
<dbReference type="GO" id="GO:0005737">
    <property type="term" value="C:cytoplasm"/>
    <property type="evidence" value="ECO:0007669"/>
    <property type="project" value="TreeGrafter"/>
</dbReference>
<dbReference type="AlphaFoldDB" id="A0A077R1Q2"/>
<protein>
    <recommendedName>
        <fullName evidence="2">protein-tyrosine-phosphatase</fullName>
        <ecNumber evidence="2">3.1.3.48</ecNumber>
    </recommendedName>
</protein>
<dbReference type="SUPFAM" id="SSF52799">
    <property type="entry name" value="(Phosphotyrosine protein) phosphatases II"/>
    <property type="match status" value="1"/>
</dbReference>
<dbReference type="PANTHER" id="PTHR10159">
    <property type="entry name" value="DUAL SPECIFICITY PROTEIN PHOSPHATASE"/>
    <property type="match status" value="1"/>
</dbReference>
<dbReference type="Gene3D" id="3.90.190.10">
    <property type="entry name" value="Protein tyrosine phosphatase superfamily"/>
    <property type="match status" value="1"/>
</dbReference>
<keyword evidence="4" id="KW-0904">Protein phosphatase</keyword>
<feature type="domain" description="Tyrosine-protein phosphatase" evidence="6">
    <location>
        <begin position="371"/>
        <end position="520"/>
    </location>
</feature>
<dbReference type="CDD" id="cd14498">
    <property type="entry name" value="DSP"/>
    <property type="match status" value="1"/>
</dbReference>
<evidence type="ECO:0000256" key="3">
    <source>
        <dbReference type="ARBA" id="ARBA00022801"/>
    </source>
</evidence>
<feature type="compositionally biased region" description="Polar residues" evidence="5">
    <location>
        <begin position="151"/>
        <end position="167"/>
    </location>
</feature>
<keyword evidence="8" id="KW-0808">Transferase</keyword>
<feature type="region of interest" description="Disordered" evidence="5">
    <location>
        <begin position="214"/>
        <end position="236"/>
    </location>
</feature>
<dbReference type="InterPro" id="IPR000387">
    <property type="entry name" value="Tyr_Pase_dom"/>
</dbReference>
<evidence type="ECO:0000256" key="4">
    <source>
        <dbReference type="ARBA" id="ARBA00022912"/>
    </source>
</evidence>
<dbReference type="InterPro" id="IPR000340">
    <property type="entry name" value="Dual-sp_phosphatase_cat-dom"/>
</dbReference>
<dbReference type="PROSITE" id="PS50054">
    <property type="entry name" value="TYR_PHOSPHATASE_DUAL"/>
    <property type="match status" value="1"/>
</dbReference>
<evidence type="ECO:0000259" key="6">
    <source>
        <dbReference type="PROSITE" id="PS50054"/>
    </source>
</evidence>
<dbReference type="FunFam" id="3.90.190.10:FF:000120">
    <property type="entry name" value="MAP kinase phosphatase, putative"/>
    <property type="match status" value="1"/>
</dbReference>
<feature type="domain" description="Tyrosine specific protein phosphatases" evidence="7">
    <location>
        <begin position="440"/>
        <end position="501"/>
    </location>
</feature>
<name>A0A077R1Q2_9BASI</name>
<dbReference type="GO" id="GO:0043409">
    <property type="term" value="P:negative regulation of MAPK cascade"/>
    <property type="evidence" value="ECO:0007669"/>
    <property type="project" value="TreeGrafter"/>
</dbReference>
<dbReference type="GO" id="GO:0016301">
    <property type="term" value="F:kinase activity"/>
    <property type="evidence" value="ECO:0007669"/>
    <property type="project" value="UniProtKB-KW"/>
</dbReference>
<accession>A0A077R1Q2</accession>
<evidence type="ECO:0000256" key="1">
    <source>
        <dbReference type="ARBA" id="ARBA00008601"/>
    </source>
</evidence>
<feature type="region of interest" description="Disordered" evidence="5">
    <location>
        <begin position="148"/>
        <end position="167"/>
    </location>
</feature>
<feature type="region of interest" description="Disordered" evidence="5">
    <location>
        <begin position="279"/>
        <end position="358"/>
    </location>
</feature>
<proteinExistence type="inferred from homology"/>
<dbReference type="InterPro" id="IPR029021">
    <property type="entry name" value="Prot-tyrosine_phosphatase-like"/>
</dbReference>
<keyword evidence="3" id="KW-0378">Hydrolase</keyword>
<evidence type="ECO:0000256" key="5">
    <source>
        <dbReference type="SAM" id="MobiDB-lite"/>
    </source>
</evidence>